<reference evidence="5 6" key="1">
    <citation type="submission" date="2017-06" db="EMBL/GenBank/DDBJ databases">
        <title>A platform for efficient transgenesis in Macrostomum lignano, a flatworm model organism for stem cell research.</title>
        <authorList>
            <person name="Berezikov E."/>
        </authorList>
    </citation>
    <scope>NUCLEOTIDE SEQUENCE [LARGE SCALE GENOMIC DNA]</scope>
    <source>
        <strain evidence="5">DV1</strain>
        <tissue evidence="5">Whole organism</tissue>
    </source>
</reference>
<dbReference type="STRING" id="282301.A0A267GAZ3"/>
<evidence type="ECO:0000256" key="1">
    <source>
        <dbReference type="ARBA" id="ARBA00023209"/>
    </source>
</evidence>
<dbReference type="EMBL" id="NIVC01000429">
    <property type="protein sequence ID" value="PAA83191.1"/>
    <property type="molecule type" value="Genomic_DNA"/>
</dbReference>
<dbReference type="Gene3D" id="3.90.1200.10">
    <property type="match status" value="1"/>
</dbReference>
<dbReference type="PANTHER" id="PTHR22603">
    <property type="entry name" value="CHOLINE/ETHANOALAMINE KINASE"/>
    <property type="match status" value="1"/>
</dbReference>
<evidence type="ECO:0000313" key="5">
    <source>
        <dbReference type="EMBL" id="PAA83191.1"/>
    </source>
</evidence>
<dbReference type="GO" id="GO:0006646">
    <property type="term" value="P:phosphatidylethanolamine biosynthetic process"/>
    <property type="evidence" value="ECO:0007669"/>
    <property type="project" value="TreeGrafter"/>
</dbReference>
<proteinExistence type="inferred from homology"/>
<dbReference type="Gene3D" id="3.30.200.20">
    <property type="entry name" value="Phosphorylase Kinase, domain 1"/>
    <property type="match status" value="1"/>
</dbReference>
<name>A0A267GAZ3_9PLAT</name>
<feature type="non-terminal residue" evidence="5">
    <location>
        <position position="1"/>
    </location>
</feature>
<feature type="region of interest" description="Disordered" evidence="4">
    <location>
        <begin position="18"/>
        <end position="49"/>
    </location>
</feature>
<comment type="caution">
    <text evidence="5">The sequence shown here is derived from an EMBL/GenBank/DDBJ whole genome shotgun (WGS) entry which is preliminary data.</text>
</comment>
<protein>
    <recommendedName>
        <fullName evidence="7">Choline kinase alpha</fullName>
    </recommendedName>
</protein>
<sequence length="466" mass="52786">NAPRQRIVMLPAADELRRSISDGGGNSSNSGCISTVSSSSAKSADQQKMENEFSMDRLRHHCRTCLSKAWATADSSEISIVPVRLYSGGGLSNYLFVASLADSVQPQAGQPNRVLIRVFGEILSNNAESVVLDSVIFALLSEKRMGPHLYGVFKGGRIEEFVANSAPLRRQQMAEPLIHGIISKHLARLHRLEMPLSKEPRFVFKMMQSWLRSVKEVVSGKTDREEPPPRPGFNATPVARFLRDFRVHEEIDWLRDAFYNQLSSPVVFCHNDLQENNILKFDNASRQHGFSLQLIDFEYCSYNWRAFDIGNFFNEWTLDYTPSEWPYFSYHPDCYPSPEAQLTFWRSYLRWYSEPEIDHKVPLFPTQESSDCRDVAGADTVADDVEVATAPETNNAVAGSEADAALLLEAKYGALMSHFFWSVWSLLQASVSSIHFDFKEYAQLRFRLYAKLKEEITGKPSGLPVQ</sequence>
<keyword evidence="6" id="KW-1185">Reference proteome</keyword>
<dbReference type="InterPro" id="IPR011009">
    <property type="entry name" value="Kinase-like_dom_sf"/>
</dbReference>
<dbReference type="Pfam" id="PF01633">
    <property type="entry name" value="Choline_kinase"/>
    <property type="match status" value="1"/>
</dbReference>
<evidence type="ECO:0008006" key="7">
    <source>
        <dbReference type="Google" id="ProtNLM"/>
    </source>
</evidence>
<keyword evidence="1" id="KW-0594">Phospholipid biosynthesis</keyword>
<dbReference type="GO" id="GO:0004305">
    <property type="term" value="F:ethanolamine kinase activity"/>
    <property type="evidence" value="ECO:0007669"/>
    <property type="project" value="TreeGrafter"/>
</dbReference>
<comment type="similarity">
    <text evidence="3">Belongs to the choline/ethanolamine kinase family.</text>
</comment>
<evidence type="ECO:0000313" key="6">
    <source>
        <dbReference type="Proteomes" id="UP000215902"/>
    </source>
</evidence>
<gene>
    <name evidence="5" type="ORF">BOX15_Mlig022238g2</name>
</gene>
<keyword evidence="1" id="KW-0443">Lipid metabolism</keyword>
<organism evidence="5 6">
    <name type="scientific">Macrostomum lignano</name>
    <dbReference type="NCBI Taxonomy" id="282301"/>
    <lineage>
        <taxon>Eukaryota</taxon>
        <taxon>Metazoa</taxon>
        <taxon>Spiralia</taxon>
        <taxon>Lophotrochozoa</taxon>
        <taxon>Platyhelminthes</taxon>
        <taxon>Rhabditophora</taxon>
        <taxon>Macrostomorpha</taxon>
        <taxon>Macrostomida</taxon>
        <taxon>Macrostomidae</taxon>
        <taxon>Macrostomum</taxon>
    </lineage>
</organism>
<evidence type="ECO:0000256" key="3">
    <source>
        <dbReference type="ARBA" id="ARBA00038211"/>
    </source>
</evidence>
<dbReference type="SUPFAM" id="SSF56112">
    <property type="entry name" value="Protein kinase-like (PK-like)"/>
    <property type="match status" value="1"/>
</dbReference>
<dbReference type="GO" id="GO:0005737">
    <property type="term" value="C:cytoplasm"/>
    <property type="evidence" value="ECO:0007669"/>
    <property type="project" value="TreeGrafter"/>
</dbReference>
<dbReference type="PANTHER" id="PTHR22603:SF93">
    <property type="entry name" value="RE24176P"/>
    <property type="match status" value="1"/>
</dbReference>
<feature type="compositionally biased region" description="Low complexity" evidence="4">
    <location>
        <begin position="27"/>
        <end position="44"/>
    </location>
</feature>
<accession>A0A267GAZ3</accession>
<keyword evidence="2" id="KW-1208">Phospholipid metabolism</keyword>
<keyword evidence="1" id="KW-0444">Lipid biosynthesis</keyword>
<dbReference type="GO" id="GO:0004103">
    <property type="term" value="F:choline kinase activity"/>
    <property type="evidence" value="ECO:0007669"/>
    <property type="project" value="TreeGrafter"/>
</dbReference>
<evidence type="ECO:0000256" key="2">
    <source>
        <dbReference type="ARBA" id="ARBA00023264"/>
    </source>
</evidence>
<dbReference type="OrthoDB" id="3649325at2759"/>
<dbReference type="AlphaFoldDB" id="A0A267GAZ3"/>
<evidence type="ECO:0000256" key="4">
    <source>
        <dbReference type="SAM" id="MobiDB-lite"/>
    </source>
</evidence>
<dbReference type="Proteomes" id="UP000215902">
    <property type="component" value="Unassembled WGS sequence"/>
</dbReference>